<keyword evidence="2" id="KW-1185">Reference proteome</keyword>
<gene>
    <name evidence="1" type="ORF">NB700_002556</name>
</gene>
<dbReference type="Proteomes" id="UP001320843">
    <property type="component" value="Unassembled WGS sequence"/>
</dbReference>
<reference evidence="1 2" key="1">
    <citation type="submission" date="2022-06" db="EMBL/GenBank/DDBJ databases">
        <title>Dynamics of rice microbiomes reveals core vertical transmitted seed endophytes.</title>
        <authorList>
            <person name="Liao K."/>
            <person name="Zhang X."/>
        </authorList>
    </citation>
    <scope>NUCLEOTIDE SEQUENCE [LARGE SCALE GENOMIC DNA]</scope>
    <source>
        <strain evidence="1 2">YT10-10-1</strain>
    </source>
</reference>
<dbReference type="SUPFAM" id="SSF49899">
    <property type="entry name" value="Concanavalin A-like lectins/glucanases"/>
    <property type="match status" value="1"/>
</dbReference>
<accession>A0ABT3DYD4</accession>
<dbReference type="InterPro" id="IPR013320">
    <property type="entry name" value="ConA-like_dom_sf"/>
</dbReference>
<organism evidence="1 2">
    <name type="scientific">Xanthomonas sacchari</name>
    <dbReference type="NCBI Taxonomy" id="56458"/>
    <lineage>
        <taxon>Bacteria</taxon>
        <taxon>Pseudomonadati</taxon>
        <taxon>Pseudomonadota</taxon>
        <taxon>Gammaproteobacteria</taxon>
        <taxon>Lysobacterales</taxon>
        <taxon>Lysobacteraceae</taxon>
        <taxon>Xanthomonas</taxon>
    </lineage>
</organism>
<dbReference type="Gene3D" id="2.60.120.200">
    <property type="match status" value="1"/>
</dbReference>
<name>A0ABT3DYD4_9XANT</name>
<protein>
    <recommendedName>
        <fullName evidence="3">LamG domain-containing protein</fullName>
    </recommendedName>
</protein>
<evidence type="ECO:0000313" key="2">
    <source>
        <dbReference type="Proteomes" id="UP001320843"/>
    </source>
</evidence>
<proteinExistence type="predicted"/>
<evidence type="ECO:0000313" key="1">
    <source>
        <dbReference type="EMBL" id="MCW0400000.1"/>
    </source>
</evidence>
<comment type="caution">
    <text evidence="1">The sequence shown here is derived from an EMBL/GenBank/DDBJ whole genome shotgun (WGS) entry which is preliminary data.</text>
</comment>
<sequence>MKQAMCGSAVGAGGGVSAIGPGVWRRLKAKAVYLLASIGSPRLLQDVPASRVAAEAAPTVQQRTCGSGVSRDARFLPTSAKQGSTAYAAKSQSPGHISHRLALLCALALPAIAAAATPELLFRVSADKGLDADVAHGDPQPNFRDKIALVPTGVSGQAIEWADDGVLSWNAPGNLYTQRGTLSFFWRSRYPVGEAPFVIFRVGYADHTSWDMAWLRIDWNGHGFDAFVTDANLARTRVSFKLDKFPAPSAWTHLAFAWDETRGVRLYVDGKEAARVDCTQACADGGSLDFDAALDQLGLAARVLAPHQVQSRYNFLRGSDFDEIRVYDRMLDAAGVAALARQQEPRSAETVPDNAARNAWLHRFGWDHGRAPPALDAPSTRIRKVEFADAKDLKEWMWKATDGIAETTWPGVYNRSRLPGRNDYFQLPDWNVYVEGGKALDLVLPDEPFNRIELRGAAYGQATYAAAGATPTPLFSRAQGTVRSVDQFERRRGGHLRFTNVAQETPIQEIWAYDVGAGAEPANPSATLRYTVRSDIAPDYANLAALRAYIAGRYPPDERSTVVALPTKAPSRKRADEKTAVPPLPIVHVLIPSNLGDAPAAQPLMRSWSYGWENMHDGLDGIAIDLPALQLPATHNGLIPLNLRVKDPIWPGRDMLDVSVSVAPGQARTLWLDLRDRILTDDSLMLSIASAAPGFDARALDGAQIRLLFKPREQAKIEHIADRFNQVKDNWGFLVEEHTTSKRQRLYARLDADIHDLLRVDPDNALGRQYWADISYGNQGPLPVQLPQPPKGVPGWAFWQLEDLKATRRYINWWIDERQVDYGDFGGGISDDSDLTQQWPGVALMGVDPDKLNASLTALSDANYRNGMFTDGLSTIETDELHSYEDGININSEMLYLNWGDPLTVERLMRTVKAFDRIIQVNPRGHLLFASNWFGGRKVYREPNWQWQKPYSFPILHPALLLGGYNADPNSRRIVTGLADGYLAHAYTDAKGQWALPNEINWATGKTRGGSLFDGSGGPDTLHTFWAAYRWTGDARYLQPIDYRVAKAGPGGLSLLNENFLDVLGKRDSWGASLAKAAADADPDDAPDFAHHVAWEQTGDPRWLETLYRAETRDKLQTFYMNTEGHWWSDRVESPTVNLQRARLGGVALKRNQTYPGHTVSWRFADPEGAVQVALLLPKPRQDRFTVIGYNTSGKTQRAQMTGWNVAAGQWRMRAGVDRDGDGKIDGKAATREFAFEKSGAVDVEFPAGQTVVMEFELVAPAAVPVELRPDLGIGRGDVRVTADAIEVTVHSLGHVDAPAGFVVLEDARGREVARAAFPALEAPRDLEPKTAQVRLMEPGGKSAKGGRVRVVTEGDVVELTQSNNAVDVP</sequence>
<dbReference type="EMBL" id="JANFWR010000016">
    <property type="protein sequence ID" value="MCW0400000.1"/>
    <property type="molecule type" value="Genomic_DNA"/>
</dbReference>
<dbReference type="Pfam" id="PF13385">
    <property type="entry name" value="Laminin_G_3"/>
    <property type="match status" value="1"/>
</dbReference>
<evidence type="ECO:0008006" key="3">
    <source>
        <dbReference type="Google" id="ProtNLM"/>
    </source>
</evidence>